<feature type="region of interest" description="Disordered" evidence="2">
    <location>
        <begin position="86"/>
        <end position="123"/>
    </location>
</feature>
<evidence type="ECO:0000256" key="2">
    <source>
        <dbReference type="SAM" id="MobiDB-lite"/>
    </source>
</evidence>
<dbReference type="SUPFAM" id="SSF56317">
    <property type="entry name" value="Carbon-nitrogen hydrolase"/>
    <property type="match status" value="1"/>
</dbReference>
<keyword evidence="5" id="KW-1185">Reference proteome</keyword>
<feature type="domain" description="CN hydrolase" evidence="3">
    <location>
        <begin position="1"/>
        <end position="278"/>
    </location>
</feature>
<dbReference type="PANTHER" id="PTHR23088">
    <property type="entry name" value="NITRILASE-RELATED"/>
    <property type="match status" value="1"/>
</dbReference>
<dbReference type="AlphaFoldDB" id="A0AAE4C6Y5"/>
<evidence type="ECO:0000259" key="3">
    <source>
        <dbReference type="PROSITE" id="PS50263"/>
    </source>
</evidence>
<organism evidence="4 5">
    <name type="scientific">Falsarthrobacter nasiphocae</name>
    <dbReference type="NCBI Taxonomy" id="189863"/>
    <lineage>
        <taxon>Bacteria</taxon>
        <taxon>Bacillati</taxon>
        <taxon>Actinomycetota</taxon>
        <taxon>Actinomycetes</taxon>
        <taxon>Micrococcales</taxon>
        <taxon>Micrococcaceae</taxon>
        <taxon>Falsarthrobacter</taxon>
    </lineage>
</organism>
<dbReference type="InterPro" id="IPR036526">
    <property type="entry name" value="C-N_Hydrolase_sf"/>
</dbReference>
<dbReference type="Proteomes" id="UP001247307">
    <property type="component" value="Unassembled WGS sequence"/>
</dbReference>
<sequence length="309" mass="32165">MKVALAQISAGPEPQENLRVIREQAEAAAAAGASLVVFPEASMRAFGHRLDTHAEPLDGPFAEGVRAAARDANLTIAVGLFTPAEDEPGAASAETGAGPADPAPAPTDPGAAADPGTAPARRRVRNTLFVTDGRGHETAYVKIHVYDAFGFTESETVQPGTRPAVHELGDVRLGLATCYDIRFPHLFAHYGRAGCSISLVPASWQPGPGKAEQWRLLAQARALDSGQFVLACDQAVTRDPDAPAGPTGVGGSVVVDPWGKVLAEAGEDAELLIADLDLGEVERARRALPVLAHARPLPGDDDDDACGSR</sequence>
<name>A0AAE4C6Y5_9MICC</name>
<comment type="similarity">
    <text evidence="1">Belongs to the carbon-nitrogen hydrolase superfamily. NIT1/NIT2 family.</text>
</comment>
<accession>A0AAE4C6Y5</accession>
<evidence type="ECO:0000256" key="1">
    <source>
        <dbReference type="ARBA" id="ARBA00010613"/>
    </source>
</evidence>
<dbReference type="InterPro" id="IPR003010">
    <property type="entry name" value="C-N_Hydrolase"/>
</dbReference>
<dbReference type="EMBL" id="JAVDUI010000001">
    <property type="protein sequence ID" value="MDR6891939.1"/>
    <property type="molecule type" value="Genomic_DNA"/>
</dbReference>
<proteinExistence type="inferred from homology"/>
<protein>
    <submittedName>
        <fullName evidence="4">Amidohydrolase</fullName>
    </submittedName>
</protein>
<dbReference type="PROSITE" id="PS01227">
    <property type="entry name" value="UPF0012"/>
    <property type="match status" value="1"/>
</dbReference>
<gene>
    <name evidence="4" type="ORF">J2S35_000879</name>
</gene>
<dbReference type="RefSeq" id="WP_309850274.1">
    <property type="nucleotide sequence ID" value="NZ_BAAAIU010000023.1"/>
</dbReference>
<evidence type="ECO:0000313" key="5">
    <source>
        <dbReference type="Proteomes" id="UP001247307"/>
    </source>
</evidence>
<evidence type="ECO:0000313" key="4">
    <source>
        <dbReference type="EMBL" id="MDR6891939.1"/>
    </source>
</evidence>
<dbReference type="PANTHER" id="PTHR23088:SF27">
    <property type="entry name" value="DEAMINATED GLUTATHIONE AMIDASE"/>
    <property type="match status" value="1"/>
</dbReference>
<dbReference type="PROSITE" id="PS50263">
    <property type="entry name" value="CN_HYDROLASE"/>
    <property type="match status" value="1"/>
</dbReference>
<dbReference type="InterPro" id="IPR001110">
    <property type="entry name" value="UPF0012_CS"/>
</dbReference>
<dbReference type="Gene3D" id="3.60.110.10">
    <property type="entry name" value="Carbon-nitrogen hydrolase"/>
    <property type="match status" value="1"/>
</dbReference>
<dbReference type="CDD" id="cd07581">
    <property type="entry name" value="nitrilase_3"/>
    <property type="match status" value="1"/>
</dbReference>
<reference evidence="4" key="1">
    <citation type="submission" date="2023-07" db="EMBL/GenBank/DDBJ databases">
        <title>Sequencing the genomes of 1000 actinobacteria strains.</title>
        <authorList>
            <person name="Klenk H.-P."/>
        </authorList>
    </citation>
    <scope>NUCLEOTIDE SEQUENCE</scope>
    <source>
        <strain evidence="4">DSM 13988</strain>
    </source>
</reference>
<comment type="caution">
    <text evidence="4">The sequence shown here is derived from an EMBL/GenBank/DDBJ whole genome shotgun (WGS) entry which is preliminary data.</text>
</comment>
<dbReference type="Pfam" id="PF00795">
    <property type="entry name" value="CN_hydrolase"/>
    <property type="match status" value="2"/>
</dbReference>
<feature type="compositionally biased region" description="Low complexity" evidence="2">
    <location>
        <begin position="108"/>
        <end position="119"/>
    </location>
</feature>